<dbReference type="Pfam" id="PF12704">
    <property type="entry name" value="MacB_PCD"/>
    <property type="match status" value="2"/>
</dbReference>
<dbReference type="GO" id="GO:0022857">
    <property type="term" value="F:transmembrane transporter activity"/>
    <property type="evidence" value="ECO:0007669"/>
    <property type="project" value="TreeGrafter"/>
</dbReference>
<comment type="subcellular location">
    <subcellularLocation>
        <location evidence="1">Cell membrane</location>
        <topology evidence="1">Multi-pass membrane protein</topology>
    </subcellularLocation>
</comment>
<evidence type="ECO:0000313" key="9">
    <source>
        <dbReference type="EMBL" id="BBE18414.1"/>
    </source>
</evidence>
<reference evidence="9" key="1">
    <citation type="journal article" date="2020" name="Int. J. Syst. Evol. Microbiol.">
        <title>Aquipluma nitroreducens gen. nov. sp. nov., a novel facultatively anaerobic bacterium isolated from a freshwater lake.</title>
        <authorList>
            <person name="Watanabe M."/>
            <person name="Kojima H."/>
            <person name="Fukui M."/>
        </authorList>
    </citation>
    <scope>NUCLEOTIDE SEQUENCE</scope>
    <source>
        <strain evidence="9">MeG22</strain>
    </source>
</reference>
<evidence type="ECO:0000256" key="4">
    <source>
        <dbReference type="ARBA" id="ARBA00022989"/>
    </source>
</evidence>
<accession>A0A5K7SAU6</accession>
<evidence type="ECO:0000256" key="5">
    <source>
        <dbReference type="ARBA" id="ARBA00023136"/>
    </source>
</evidence>
<dbReference type="Proteomes" id="UP001193389">
    <property type="component" value="Chromosome"/>
</dbReference>
<feature type="transmembrane region" description="Helical" evidence="6">
    <location>
        <begin position="333"/>
        <end position="360"/>
    </location>
</feature>
<keyword evidence="4 6" id="KW-1133">Transmembrane helix</keyword>
<dbReference type="PROSITE" id="PS51257">
    <property type="entry name" value="PROKAR_LIPOPROTEIN"/>
    <property type="match status" value="1"/>
</dbReference>
<evidence type="ECO:0000256" key="1">
    <source>
        <dbReference type="ARBA" id="ARBA00004651"/>
    </source>
</evidence>
<dbReference type="RefSeq" id="WP_318346753.1">
    <property type="nucleotide sequence ID" value="NZ_AP018694.1"/>
</dbReference>
<dbReference type="EMBL" id="AP018694">
    <property type="protein sequence ID" value="BBE18414.1"/>
    <property type="molecule type" value="Genomic_DNA"/>
</dbReference>
<name>A0A5K7SAU6_9BACT</name>
<feature type="transmembrane region" description="Helical" evidence="6">
    <location>
        <begin position="290"/>
        <end position="312"/>
    </location>
</feature>
<evidence type="ECO:0000256" key="2">
    <source>
        <dbReference type="ARBA" id="ARBA00022475"/>
    </source>
</evidence>
<evidence type="ECO:0000259" key="8">
    <source>
        <dbReference type="Pfam" id="PF12704"/>
    </source>
</evidence>
<keyword evidence="5 6" id="KW-0472">Membrane</keyword>
<dbReference type="Pfam" id="PF02687">
    <property type="entry name" value="FtsX"/>
    <property type="match status" value="2"/>
</dbReference>
<evidence type="ECO:0000256" key="6">
    <source>
        <dbReference type="SAM" id="Phobius"/>
    </source>
</evidence>
<feature type="transmembrane region" description="Helical" evidence="6">
    <location>
        <begin position="673"/>
        <end position="694"/>
    </location>
</feature>
<keyword evidence="2" id="KW-1003">Cell membrane</keyword>
<dbReference type="InterPro" id="IPR050250">
    <property type="entry name" value="Macrolide_Exporter_MacB"/>
</dbReference>
<evidence type="ECO:0000256" key="3">
    <source>
        <dbReference type="ARBA" id="ARBA00022692"/>
    </source>
</evidence>
<dbReference type="KEGG" id="anf:AQPE_2576"/>
<feature type="domain" description="ABC3 transporter permease C-terminal" evidence="7">
    <location>
        <begin position="674"/>
        <end position="786"/>
    </location>
</feature>
<feature type="transmembrane region" description="Helical" evidence="6">
    <location>
        <begin position="722"/>
        <end position="741"/>
    </location>
</feature>
<dbReference type="AlphaFoldDB" id="A0A5K7SAU6"/>
<evidence type="ECO:0000313" key="10">
    <source>
        <dbReference type="Proteomes" id="UP001193389"/>
    </source>
</evidence>
<dbReference type="PANTHER" id="PTHR30572">
    <property type="entry name" value="MEMBRANE COMPONENT OF TRANSPORTER-RELATED"/>
    <property type="match status" value="1"/>
</dbReference>
<gene>
    <name evidence="9" type="ORF">AQPE_2576</name>
</gene>
<feature type="transmembrane region" description="Helical" evidence="6">
    <location>
        <begin position="753"/>
        <end position="774"/>
    </location>
</feature>
<keyword evidence="10" id="KW-1185">Reference proteome</keyword>
<dbReference type="GO" id="GO:0005886">
    <property type="term" value="C:plasma membrane"/>
    <property type="evidence" value="ECO:0007669"/>
    <property type="project" value="UniProtKB-SubCell"/>
</dbReference>
<feature type="transmembrane region" description="Helical" evidence="6">
    <location>
        <begin position="380"/>
        <end position="403"/>
    </location>
</feature>
<keyword evidence="3 6" id="KW-0812">Transmembrane</keyword>
<dbReference type="InterPro" id="IPR003838">
    <property type="entry name" value="ABC3_permease_C"/>
</dbReference>
<feature type="domain" description="MacB-like periplasmic core" evidence="8">
    <location>
        <begin position="441"/>
        <end position="633"/>
    </location>
</feature>
<feature type="domain" description="MacB-like periplasmic core" evidence="8">
    <location>
        <begin position="21"/>
        <end position="247"/>
    </location>
</feature>
<proteinExistence type="predicted"/>
<evidence type="ECO:0000259" key="7">
    <source>
        <dbReference type="Pfam" id="PF02687"/>
    </source>
</evidence>
<feature type="transmembrane region" description="Helical" evidence="6">
    <location>
        <begin position="424"/>
        <end position="448"/>
    </location>
</feature>
<feature type="transmembrane region" description="Helical" evidence="6">
    <location>
        <begin position="20"/>
        <end position="42"/>
    </location>
</feature>
<feature type="domain" description="ABC3 transporter permease C-terminal" evidence="7">
    <location>
        <begin position="293"/>
        <end position="408"/>
    </location>
</feature>
<dbReference type="InterPro" id="IPR025857">
    <property type="entry name" value="MacB_PCD"/>
</dbReference>
<dbReference type="PANTHER" id="PTHR30572:SF18">
    <property type="entry name" value="ABC-TYPE MACROLIDE FAMILY EXPORT SYSTEM PERMEASE COMPONENT 2"/>
    <property type="match status" value="1"/>
</dbReference>
<organism evidence="9 10">
    <name type="scientific">Aquipluma nitroreducens</name>
    <dbReference type="NCBI Taxonomy" id="2010828"/>
    <lineage>
        <taxon>Bacteria</taxon>
        <taxon>Pseudomonadati</taxon>
        <taxon>Bacteroidota</taxon>
        <taxon>Bacteroidia</taxon>
        <taxon>Marinilabiliales</taxon>
        <taxon>Prolixibacteraceae</taxon>
        <taxon>Aquipluma</taxon>
    </lineage>
</organism>
<protein>
    <submittedName>
        <fullName evidence="9">ABC transporter permease</fullName>
    </submittedName>
</protein>
<sequence length="793" mass="88374">MMSYQIRLIFRNFRRNRSSFFINLIGLATGFACAILIFLWVADEMSVDKFHETDKQLYQVLENQAMSQGILTQEWTPDLLARNLASEFPEIKYAVAVSPASMFGNFTVSADDNNLVKAAGQFAEPNFFKAFSFKLLQGNPEQVLSDDNAVVISRKLALSLFKTTESVIGKTFQWQILNIKRNAVVSGIFEGTPVNSTAQFDFVLAYEAWINLSETVGRKIHWGNHAPQTFLVLNEGADVKKLNSEISGYIKTKQTGSNVSLFAVPYSHRYLHASYTNGVESGGRIEYVRLFSLIAIFILLIAGINFINLATAKASKRFREIGVRKVVGSGRKALIGQFTGEAVILTFLATIISMLMVWLFMPQFNQITGKQLHLVLNASFLLPIAGICLLTGILTGLYPAFYLSGFNPLSILKGKPSRSSGEIWARKGLVVFQFGISVVLIASMIVVYRQVQFIHNKNLGYQKDHVIYFAKEGNVAQKLPTFITEAQKISGVANVSDLSSSLVGSPSTTYGMSWEGKDPLANINFEVMKADFNLIETLNIELAEGRSFSDKFGGENSKLILNQAAVDVMGLKNPIGQTVNYNGQQKQVIGVVKNFNFQSLHEKVNPMTILYDPQKTMTVMVKLKVGQDQQAIAGLKNLYARFNPGFSFDYQFLDVAYQKLYEAEERVSALSKYFAGIGILISCLGLFGLAAYASEQRLKEVGIRKVNGAQITEVMVLLNKDFVKWVALAFILATPVAWYIMNRWLESFAYRTTLSWWIFALAGLLALGIALLTVSYQSYKAAIKNPIESLRYE</sequence>